<dbReference type="InterPro" id="IPR006104">
    <property type="entry name" value="Glyco_hydro_2_N"/>
</dbReference>
<organism evidence="8 9">
    <name type="scientific">Rubrivirga marina</name>
    <dbReference type="NCBI Taxonomy" id="1196024"/>
    <lineage>
        <taxon>Bacteria</taxon>
        <taxon>Pseudomonadati</taxon>
        <taxon>Rhodothermota</taxon>
        <taxon>Rhodothermia</taxon>
        <taxon>Rhodothermales</taxon>
        <taxon>Rubricoccaceae</taxon>
        <taxon>Rubrivirga</taxon>
    </lineage>
</organism>
<dbReference type="InterPro" id="IPR008979">
    <property type="entry name" value="Galactose-bd-like_sf"/>
</dbReference>
<evidence type="ECO:0000256" key="2">
    <source>
        <dbReference type="ARBA" id="ARBA00022801"/>
    </source>
</evidence>
<dbReference type="SUPFAM" id="SSF49303">
    <property type="entry name" value="beta-Galactosidase/glucuronidase domain"/>
    <property type="match status" value="1"/>
</dbReference>
<dbReference type="Gene3D" id="2.60.120.260">
    <property type="entry name" value="Galactose-binding domain-like"/>
    <property type="match status" value="1"/>
</dbReference>
<evidence type="ECO:0000259" key="5">
    <source>
        <dbReference type="Pfam" id="PF00703"/>
    </source>
</evidence>
<reference evidence="8 9" key="1">
    <citation type="submission" date="2016-11" db="EMBL/GenBank/DDBJ databases">
        <title>Study of marine rhodopsin-containing bacteria.</title>
        <authorList>
            <person name="Yoshizawa S."/>
            <person name="Kumagai Y."/>
            <person name="Kogure K."/>
        </authorList>
    </citation>
    <scope>NUCLEOTIDE SEQUENCE [LARGE SCALE GENOMIC DNA]</scope>
    <source>
        <strain evidence="8 9">SAORIC-28</strain>
    </source>
</reference>
<feature type="domain" description="Glycoside hydrolase family 2 catalytic" evidence="6">
    <location>
        <begin position="301"/>
        <end position="598"/>
    </location>
</feature>
<comment type="similarity">
    <text evidence="1">Belongs to the glycosyl hydrolase 2 family.</text>
</comment>
<dbReference type="Pfam" id="PF00703">
    <property type="entry name" value="Glyco_hydro_2"/>
    <property type="match status" value="1"/>
</dbReference>
<dbReference type="InterPro" id="IPR006102">
    <property type="entry name" value="Ig-like_GH2"/>
</dbReference>
<proteinExistence type="inferred from homology"/>
<evidence type="ECO:0000313" key="8">
    <source>
        <dbReference type="EMBL" id="PAP76428.1"/>
    </source>
</evidence>
<evidence type="ECO:0008006" key="10">
    <source>
        <dbReference type="Google" id="ProtNLM"/>
    </source>
</evidence>
<dbReference type="AlphaFoldDB" id="A0A271IZL2"/>
<dbReference type="Pfam" id="PF02837">
    <property type="entry name" value="Glyco_hydro_2_N"/>
    <property type="match status" value="1"/>
</dbReference>
<dbReference type="Gene3D" id="3.20.20.80">
    <property type="entry name" value="Glycosidases"/>
    <property type="match status" value="1"/>
</dbReference>
<feature type="signal peptide" evidence="4">
    <location>
        <begin position="1"/>
        <end position="18"/>
    </location>
</feature>
<dbReference type="GO" id="GO:0004553">
    <property type="term" value="F:hydrolase activity, hydrolyzing O-glycosyl compounds"/>
    <property type="evidence" value="ECO:0007669"/>
    <property type="project" value="InterPro"/>
</dbReference>
<dbReference type="GO" id="GO:0005975">
    <property type="term" value="P:carbohydrate metabolic process"/>
    <property type="evidence" value="ECO:0007669"/>
    <property type="project" value="InterPro"/>
</dbReference>
<dbReference type="SUPFAM" id="SSF49785">
    <property type="entry name" value="Galactose-binding domain-like"/>
    <property type="match status" value="1"/>
</dbReference>
<dbReference type="PANTHER" id="PTHR42732:SF1">
    <property type="entry name" value="BETA-MANNOSIDASE"/>
    <property type="match status" value="1"/>
</dbReference>
<name>A0A271IZL2_9BACT</name>
<dbReference type="InterPro" id="IPR036156">
    <property type="entry name" value="Beta-gal/glucu_dom_sf"/>
</dbReference>
<evidence type="ECO:0000256" key="1">
    <source>
        <dbReference type="ARBA" id="ARBA00007401"/>
    </source>
</evidence>
<comment type="caution">
    <text evidence="8">The sequence shown here is derived from an EMBL/GenBank/DDBJ whole genome shotgun (WGS) entry which is preliminary data.</text>
</comment>
<feature type="domain" description="Glycoside hydrolase family 2 immunoglobulin-like beta-sandwich" evidence="5">
    <location>
        <begin position="199"/>
        <end position="299"/>
    </location>
</feature>
<evidence type="ECO:0000256" key="3">
    <source>
        <dbReference type="ARBA" id="ARBA00023295"/>
    </source>
</evidence>
<evidence type="ECO:0000256" key="4">
    <source>
        <dbReference type="SAM" id="SignalP"/>
    </source>
</evidence>
<feature type="domain" description="Glycosyl hydrolases family 2 sugar binding" evidence="7">
    <location>
        <begin position="72"/>
        <end position="179"/>
    </location>
</feature>
<keyword evidence="9" id="KW-1185">Reference proteome</keyword>
<gene>
    <name evidence="8" type="ORF">BSZ37_08225</name>
</gene>
<dbReference type="InterPro" id="IPR051913">
    <property type="entry name" value="GH2_Domain-Containing"/>
</dbReference>
<dbReference type="RefSeq" id="WP_095510085.1">
    <property type="nucleotide sequence ID" value="NZ_MQWD01000001.1"/>
</dbReference>
<dbReference type="EMBL" id="MQWD01000001">
    <property type="protein sequence ID" value="PAP76428.1"/>
    <property type="molecule type" value="Genomic_DNA"/>
</dbReference>
<evidence type="ECO:0000313" key="9">
    <source>
        <dbReference type="Proteomes" id="UP000216339"/>
    </source>
</evidence>
<accession>A0A271IZL2</accession>
<keyword evidence="2" id="KW-0378">Hydrolase</keyword>
<dbReference type="Pfam" id="PF02836">
    <property type="entry name" value="Glyco_hydro_2_C"/>
    <property type="match status" value="1"/>
</dbReference>
<dbReference type="SUPFAM" id="SSF51445">
    <property type="entry name" value="(Trans)glycosidases"/>
    <property type="match status" value="1"/>
</dbReference>
<keyword evidence="3" id="KW-0326">Glycosidase</keyword>
<sequence length="848" mass="93747">MIGRALLLALLTAASASAQRTQTSLNDAWRFWNADAPGAEAPAFDDGAWDRVDLPHTWNAEDAFDDEPGYRRGAGWYRRTLRLGPSTSLRGAAEAGTPGRRFLHFEGANQVADVWVNGQDVGGHVGGYTAFVLDVTDALREGENVIAVRVDNSHNPDIPPLDADFTFYGGIYRDVWLIETDPVHIPFRGNATNAWFDTPGLAEGDTRVRARARVTNSGGIPVTVELAHRLIDPDGAEVTAWSTTHELRPGGAVLDEEWSEPVEAPRLWSPETPHVYRVETRVEVDGETRDLVTSPFGFRWVAVDGDGFMLNGERRQLHGTNRHQDVEGDGNALPDDLHRRDVRLVKETGFDFLRLAHYPQDEAVLHETDRLGLMVWEEIPVVNTITQSEAFAQNAEQRLREMIVQHYNHPSVVIWGYMNEILLRIPNPTPEGYVDDVRALAERLERGVEEVDPTRLTAMAVSFNEAEYRIADVSDIFAFNLYFGWYHDTFADLGVFMDSLHAAHPDVPLMLSEYGAGSDERVHADRPVRFDFSTEHAENFHHASFQTVRDRPWMVGSAVWNQFDFGSAGRQDTKDGINQKGLHFFDRTPKDVAFLYRAMLLDEPVIRVERDHLHRAGPRRQSVRVFTNAAELGLSLDGGPPMRGVPDDGLAVFEVELAPGANRVDVMGLWGDAMHHDTATLHYTDTGAFFEGGPDAPPEVALNVGADHSFTGPSGLVYVAEADWPGAAPDGEARRTHHRIGATEDDARFQSAREMPEAWTLPVLPAGAYDLTLGAVGTGEAPQTVAVDVVATPLGSPVGTLRLDLAERWRAVEGRVRFTLPERAAPVLRFSGGDGAPPVLSTLVLRRL</sequence>
<dbReference type="PANTHER" id="PTHR42732">
    <property type="entry name" value="BETA-GALACTOSIDASE"/>
    <property type="match status" value="1"/>
</dbReference>
<evidence type="ECO:0000259" key="7">
    <source>
        <dbReference type="Pfam" id="PF02837"/>
    </source>
</evidence>
<dbReference type="InterPro" id="IPR017853">
    <property type="entry name" value="GH"/>
</dbReference>
<dbReference type="Gene3D" id="2.60.40.10">
    <property type="entry name" value="Immunoglobulins"/>
    <property type="match status" value="1"/>
</dbReference>
<dbReference type="InterPro" id="IPR013783">
    <property type="entry name" value="Ig-like_fold"/>
</dbReference>
<dbReference type="PRINTS" id="PR00132">
    <property type="entry name" value="GLHYDRLASE2"/>
</dbReference>
<dbReference type="Proteomes" id="UP000216339">
    <property type="component" value="Unassembled WGS sequence"/>
</dbReference>
<dbReference type="InterPro" id="IPR006101">
    <property type="entry name" value="Glyco_hydro_2"/>
</dbReference>
<protein>
    <recommendedName>
        <fullName evidence="10">Beta-galactosidase</fullName>
    </recommendedName>
</protein>
<dbReference type="OrthoDB" id="9801077at2"/>
<feature type="chain" id="PRO_5012176467" description="Beta-galactosidase" evidence="4">
    <location>
        <begin position="19"/>
        <end position="848"/>
    </location>
</feature>
<keyword evidence="4" id="KW-0732">Signal</keyword>
<dbReference type="InterPro" id="IPR006103">
    <property type="entry name" value="Glyco_hydro_2_cat"/>
</dbReference>
<evidence type="ECO:0000259" key="6">
    <source>
        <dbReference type="Pfam" id="PF02836"/>
    </source>
</evidence>